<proteinExistence type="predicted"/>
<gene>
    <name evidence="1" type="ORF">IE53DRAFT_389210</name>
</gene>
<organism evidence="1 2">
    <name type="scientific">Violaceomyces palustris</name>
    <dbReference type="NCBI Taxonomy" id="1673888"/>
    <lineage>
        <taxon>Eukaryota</taxon>
        <taxon>Fungi</taxon>
        <taxon>Dikarya</taxon>
        <taxon>Basidiomycota</taxon>
        <taxon>Ustilaginomycotina</taxon>
        <taxon>Ustilaginomycetes</taxon>
        <taxon>Violaceomycetales</taxon>
        <taxon>Violaceomycetaceae</taxon>
        <taxon>Violaceomyces</taxon>
    </lineage>
</organism>
<reference evidence="1 2" key="1">
    <citation type="journal article" date="2018" name="Mol. Biol. Evol.">
        <title>Broad Genomic Sampling Reveals a Smut Pathogenic Ancestry of the Fungal Clade Ustilaginomycotina.</title>
        <authorList>
            <person name="Kijpornyongpan T."/>
            <person name="Mondo S.J."/>
            <person name="Barry K."/>
            <person name="Sandor L."/>
            <person name="Lee J."/>
            <person name="Lipzen A."/>
            <person name="Pangilinan J."/>
            <person name="LaButti K."/>
            <person name="Hainaut M."/>
            <person name="Henrissat B."/>
            <person name="Grigoriev I.V."/>
            <person name="Spatafora J.W."/>
            <person name="Aime M.C."/>
        </authorList>
    </citation>
    <scope>NUCLEOTIDE SEQUENCE [LARGE SCALE GENOMIC DNA]</scope>
    <source>
        <strain evidence="1 2">SA 807</strain>
    </source>
</reference>
<accession>A0ACD0NRV2</accession>
<dbReference type="EMBL" id="KZ820178">
    <property type="protein sequence ID" value="PWN48573.1"/>
    <property type="molecule type" value="Genomic_DNA"/>
</dbReference>
<name>A0ACD0NRV2_9BASI</name>
<dbReference type="Proteomes" id="UP000245626">
    <property type="component" value="Unassembled WGS sequence"/>
</dbReference>
<keyword evidence="2" id="KW-1185">Reference proteome</keyword>
<sequence length="480" mass="52918">MSEHGSSLTNLIHSAFRIASGEQELSLDATTGQREDAALRGISIIESAKSLSESLSIISENDNLRDITTRSLRILFLDSLKGELELQVRTPPPHQDPDARKERLKRSIRSNKAFLYKLDRLSILPASTKSLISQQTSRLVEKGSSSSEGQDGDSFLPPLSSSSSSSLGAASNKRELKIALFKLERALKQGLDEFRRPYRERLVKRRKASSSSSEIVASAPTDAYFDPLILPSGAGGSREEEGEDEDEDEDEDEEDDRKPTIGGTEANSQTAPWTLRQYLLLLLNLHAVRASSSLDSSHQELELLDSMPPPSEDPARSRLLDGGRERGGREGEDSEGRGAEWRLDSGWFSNSTNSGPLMDPKGRPLRPFTITSGSSSAAVGGGLDQRQQLRNDVFRPGHRLPTMSIDEYLEEEARRGNIITGGGHEGAAKPTPREERSLRAEQDGTREAEEAEEEARREAIHWDEFKESNRRGAGNTMNRG</sequence>
<evidence type="ECO:0000313" key="1">
    <source>
        <dbReference type="EMBL" id="PWN48573.1"/>
    </source>
</evidence>
<evidence type="ECO:0000313" key="2">
    <source>
        <dbReference type="Proteomes" id="UP000245626"/>
    </source>
</evidence>
<protein>
    <submittedName>
        <fullName evidence="1">TAP42-domain-containing protein</fullName>
    </submittedName>
</protein>